<evidence type="ECO:0000313" key="9">
    <source>
        <dbReference type="Proteomes" id="UP000291613"/>
    </source>
</evidence>
<name>A0A4Q9GMZ8_9HYPH</name>
<comment type="caution">
    <text evidence="8">The sequence shown here is derived from an EMBL/GenBank/DDBJ whole genome shotgun (WGS) entry which is preliminary data.</text>
</comment>
<dbReference type="InterPro" id="IPR032808">
    <property type="entry name" value="DoxX"/>
</dbReference>
<keyword evidence="4 7" id="KW-0812">Transmembrane</keyword>
<feature type="transmembrane region" description="Helical" evidence="7">
    <location>
        <begin position="7"/>
        <end position="24"/>
    </location>
</feature>
<feature type="transmembrane region" description="Helical" evidence="7">
    <location>
        <begin position="100"/>
        <end position="120"/>
    </location>
</feature>
<feature type="transmembrane region" description="Helical" evidence="7">
    <location>
        <begin position="72"/>
        <end position="94"/>
    </location>
</feature>
<evidence type="ECO:0000256" key="1">
    <source>
        <dbReference type="ARBA" id="ARBA00004651"/>
    </source>
</evidence>
<dbReference type="OrthoDB" id="9808524at2"/>
<accession>A0A4Q9GMZ8</accession>
<dbReference type="RefSeq" id="WP_131002351.1">
    <property type="nucleotide sequence ID" value="NZ_JBHSZR010000005.1"/>
</dbReference>
<dbReference type="GO" id="GO:0005886">
    <property type="term" value="C:plasma membrane"/>
    <property type="evidence" value="ECO:0007669"/>
    <property type="project" value="UniProtKB-SubCell"/>
</dbReference>
<keyword evidence="9" id="KW-1185">Reference proteome</keyword>
<dbReference type="PANTHER" id="PTHR33452:SF4">
    <property type="entry name" value="BLL4328 PROTEIN"/>
    <property type="match status" value="1"/>
</dbReference>
<dbReference type="Pfam" id="PF07681">
    <property type="entry name" value="DoxX"/>
    <property type="match status" value="1"/>
</dbReference>
<sequence>MTMLTVWSPRVLSILRIMSALLFMQHGTQKLLDFPLPGPDPLPTLMLVAGSIELFGSLLLAIGLFSRPAAFLLSGMAAAAYFVGHASNGFFPIINKGELAALYSFVFLYLFFAGPGPWSVDAIRSKGRQV</sequence>
<evidence type="ECO:0000256" key="2">
    <source>
        <dbReference type="ARBA" id="ARBA00006679"/>
    </source>
</evidence>
<keyword evidence="6 7" id="KW-0472">Membrane</keyword>
<evidence type="ECO:0000256" key="3">
    <source>
        <dbReference type="ARBA" id="ARBA00022475"/>
    </source>
</evidence>
<evidence type="ECO:0000256" key="4">
    <source>
        <dbReference type="ARBA" id="ARBA00022692"/>
    </source>
</evidence>
<dbReference type="PANTHER" id="PTHR33452">
    <property type="entry name" value="OXIDOREDUCTASE CATD-RELATED"/>
    <property type="match status" value="1"/>
</dbReference>
<keyword evidence="3" id="KW-1003">Cell membrane</keyword>
<dbReference type="InterPro" id="IPR051907">
    <property type="entry name" value="DoxX-like_oxidoreductase"/>
</dbReference>
<keyword evidence="5 7" id="KW-1133">Transmembrane helix</keyword>
<dbReference type="AlphaFoldDB" id="A0A4Q9GMZ8"/>
<gene>
    <name evidence="8" type="ORF">EYR15_06885</name>
</gene>
<reference evidence="8 9" key="1">
    <citation type="submission" date="2019-02" db="EMBL/GenBank/DDBJ databases">
        <title>Hansschlegelia quercus sp. nov., a novel methylotrophic bacterium from buds of oak (Quercus robur L.).</title>
        <authorList>
            <person name="Agafonova N.V."/>
            <person name="Kaparullina E.N."/>
            <person name="Grouzdev D.S."/>
            <person name="Doronina N.V."/>
        </authorList>
    </citation>
    <scope>NUCLEOTIDE SEQUENCE [LARGE SCALE GENOMIC DNA]</scope>
    <source>
        <strain evidence="8 9">Dub</strain>
    </source>
</reference>
<dbReference type="Proteomes" id="UP000291613">
    <property type="component" value="Unassembled WGS sequence"/>
</dbReference>
<comment type="subcellular location">
    <subcellularLocation>
        <location evidence="1">Cell membrane</location>
        <topology evidence="1">Multi-pass membrane protein</topology>
    </subcellularLocation>
</comment>
<dbReference type="EMBL" id="SIUB01000002">
    <property type="protein sequence ID" value="TBN54545.1"/>
    <property type="molecule type" value="Genomic_DNA"/>
</dbReference>
<proteinExistence type="inferred from homology"/>
<evidence type="ECO:0000313" key="8">
    <source>
        <dbReference type="EMBL" id="TBN54545.1"/>
    </source>
</evidence>
<evidence type="ECO:0000256" key="5">
    <source>
        <dbReference type="ARBA" id="ARBA00022989"/>
    </source>
</evidence>
<feature type="transmembrane region" description="Helical" evidence="7">
    <location>
        <begin position="44"/>
        <end position="65"/>
    </location>
</feature>
<protein>
    <submittedName>
        <fullName evidence="8">DoxX family protein</fullName>
    </submittedName>
</protein>
<evidence type="ECO:0000256" key="7">
    <source>
        <dbReference type="SAM" id="Phobius"/>
    </source>
</evidence>
<evidence type="ECO:0000256" key="6">
    <source>
        <dbReference type="ARBA" id="ARBA00023136"/>
    </source>
</evidence>
<organism evidence="8 9">
    <name type="scientific">Hansschlegelia quercus</name>
    <dbReference type="NCBI Taxonomy" id="2528245"/>
    <lineage>
        <taxon>Bacteria</taxon>
        <taxon>Pseudomonadati</taxon>
        <taxon>Pseudomonadota</taxon>
        <taxon>Alphaproteobacteria</taxon>
        <taxon>Hyphomicrobiales</taxon>
        <taxon>Methylopilaceae</taxon>
        <taxon>Hansschlegelia</taxon>
    </lineage>
</organism>
<comment type="similarity">
    <text evidence="2">Belongs to the DoxX family.</text>
</comment>